<feature type="compositionally biased region" description="Basic and acidic residues" evidence="1">
    <location>
        <begin position="124"/>
        <end position="135"/>
    </location>
</feature>
<evidence type="ECO:0000313" key="3">
    <source>
        <dbReference type="Proteomes" id="UP001303160"/>
    </source>
</evidence>
<protein>
    <submittedName>
        <fullName evidence="2">Uncharacterized protein</fullName>
    </submittedName>
</protein>
<reference evidence="2" key="2">
    <citation type="submission" date="2023-05" db="EMBL/GenBank/DDBJ databases">
        <authorList>
            <consortium name="Lawrence Berkeley National Laboratory"/>
            <person name="Steindorff A."/>
            <person name="Hensen N."/>
            <person name="Bonometti L."/>
            <person name="Westerberg I."/>
            <person name="Brannstrom I.O."/>
            <person name="Guillou S."/>
            <person name="Cros-Aarteil S."/>
            <person name="Calhoun S."/>
            <person name="Haridas S."/>
            <person name="Kuo A."/>
            <person name="Mondo S."/>
            <person name="Pangilinan J."/>
            <person name="Riley R."/>
            <person name="Labutti K."/>
            <person name="Andreopoulos B."/>
            <person name="Lipzen A."/>
            <person name="Chen C."/>
            <person name="Yanf M."/>
            <person name="Daum C."/>
            <person name="Ng V."/>
            <person name="Clum A."/>
            <person name="Ohm R."/>
            <person name="Martin F."/>
            <person name="Silar P."/>
            <person name="Natvig D."/>
            <person name="Lalanne C."/>
            <person name="Gautier V."/>
            <person name="Ament-Velasquez S.L."/>
            <person name="Kruys A."/>
            <person name="Hutchinson M.I."/>
            <person name="Powell A.J."/>
            <person name="Barry K."/>
            <person name="Miller A.N."/>
            <person name="Grigoriev I.V."/>
            <person name="Debuchy R."/>
            <person name="Gladieux P."/>
            <person name="Thoren M.H."/>
            <person name="Johannesson H."/>
        </authorList>
    </citation>
    <scope>NUCLEOTIDE SEQUENCE</scope>
    <source>
        <strain evidence="2">CBS 315.58</strain>
    </source>
</reference>
<accession>A0AAN7ATN7</accession>
<dbReference type="EMBL" id="MU863938">
    <property type="protein sequence ID" value="KAK4198983.1"/>
    <property type="molecule type" value="Genomic_DNA"/>
</dbReference>
<feature type="compositionally biased region" description="Acidic residues" evidence="1">
    <location>
        <begin position="83"/>
        <end position="123"/>
    </location>
</feature>
<feature type="region of interest" description="Disordered" evidence="1">
    <location>
        <begin position="1"/>
        <end position="141"/>
    </location>
</feature>
<reference evidence="2" key="1">
    <citation type="journal article" date="2023" name="Mol. Phylogenet. Evol.">
        <title>Genome-scale phylogeny and comparative genomics of the fungal order Sordariales.</title>
        <authorList>
            <person name="Hensen N."/>
            <person name="Bonometti L."/>
            <person name="Westerberg I."/>
            <person name="Brannstrom I.O."/>
            <person name="Guillou S."/>
            <person name="Cros-Aarteil S."/>
            <person name="Calhoun S."/>
            <person name="Haridas S."/>
            <person name="Kuo A."/>
            <person name="Mondo S."/>
            <person name="Pangilinan J."/>
            <person name="Riley R."/>
            <person name="LaButti K."/>
            <person name="Andreopoulos B."/>
            <person name="Lipzen A."/>
            <person name="Chen C."/>
            <person name="Yan M."/>
            <person name="Daum C."/>
            <person name="Ng V."/>
            <person name="Clum A."/>
            <person name="Steindorff A."/>
            <person name="Ohm R.A."/>
            <person name="Martin F."/>
            <person name="Silar P."/>
            <person name="Natvig D.O."/>
            <person name="Lalanne C."/>
            <person name="Gautier V."/>
            <person name="Ament-Velasquez S.L."/>
            <person name="Kruys A."/>
            <person name="Hutchinson M.I."/>
            <person name="Powell A.J."/>
            <person name="Barry K."/>
            <person name="Miller A.N."/>
            <person name="Grigoriev I.V."/>
            <person name="Debuchy R."/>
            <person name="Gladieux P."/>
            <person name="Hiltunen Thoren M."/>
            <person name="Johannesson H."/>
        </authorList>
    </citation>
    <scope>NUCLEOTIDE SEQUENCE</scope>
    <source>
        <strain evidence="2">CBS 315.58</strain>
    </source>
</reference>
<dbReference type="Proteomes" id="UP001303160">
    <property type="component" value="Unassembled WGS sequence"/>
</dbReference>
<organism evidence="2 3">
    <name type="scientific">Triangularia verruculosa</name>
    <dbReference type="NCBI Taxonomy" id="2587418"/>
    <lineage>
        <taxon>Eukaryota</taxon>
        <taxon>Fungi</taxon>
        <taxon>Dikarya</taxon>
        <taxon>Ascomycota</taxon>
        <taxon>Pezizomycotina</taxon>
        <taxon>Sordariomycetes</taxon>
        <taxon>Sordariomycetidae</taxon>
        <taxon>Sordariales</taxon>
        <taxon>Podosporaceae</taxon>
        <taxon>Triangularia</taxon>
    </lineage>
</organism>
<feature type="compositionally biased region" description="Low complexity" evidence="1">
    <location>
        <begin position="41"/>
        <end position="57"/>
    </location>
</feature>
<comment type="caution">
    <text evidence="2">The sequence shown here is derived from an EMBL/GenBank/DDBJ whole genome shotgun (WGS) entry which is preliminary data.</text>
</comment>
<proteinExistence type="predicted"/>
<gene>
    <name evidence="2" type="ORF">QBC40DRAFT_255533</name>
</gene>
<name>A0AAN7ATN7_9PEZI</name>
<evidence type="ECO:0000256" key="1">
    <source>
        <dbReference type="SAM" id="MobiDB-lite"/>
    </source>
</evidence>
<keyword evidence="3" id="KW-1185">Reference proteome</keyword>
<dbReference type="AlphaFoldDB" id="A0AAN7ATN7"/>
<evidence type="ECO:0000313" key="2">
    <source>
        <dbReference type="EMBL" id="KAK4198983.1"/>
    </source>
</evidence>
<sequence>MVSTRRTADFATGRSDSVAGGPKVSGRRRAVAGTAVQSKLAISPEAPEAPEASVPAPRGARTKVRKVTASSDVSAGRIVETGGEGDDSDDIDSDWLFDDDDDDDDDDDSDDEERVVFDEDEEAETHQESVDDKPPGRRVSFEPLPKALFAGPTDDTNVKSFQQLLRSLLEFHHSSALTNLTSKLKRNQSGVTLDWNV</sequence>